<reference evidence="6" key="1">
    <citation type="journal article" date="2019" name="Int. J. Syst. Evol. Microbiol.">
        <title>The Global Catalogue of Microorganisms (GCM) 10K type strain sequencing project: providing services to taxonomists for standard genome sequencing and annotation.</title>
        <authorList>
            <consortium name="The Broad Institute Genomics Platform"/>
            <consortium name="The Broad Institute Genome Sequencing Center for Infectious Disease"/>
            <person name="Wu L."/>
            <person name="Ma J."/>
        </authorList>
    </citation>
    <scope>NUCLEOTIDE SEQUENCE [LARGE SCALE GENOMIC DNA]</scope>
    <source>
        <strain evidence="6">CGMCC 1.12151</strain>
    </source>
</reference>
<name>A0ABV9MAR4_9BACL</name>
<evidence type="ECO:0000256" key="2">
    <source>
        <dbReference type="ARBA" id="ARBA00022741"/>
    </source>
</evidence>
<proteinExistence type="predicted"/>
<gene>
    <name evidence="5" type="ORF">ACFO5U_08250</name>
</gene>
<protein>
    <recommendedName>
        <fullName evidence="4">PylC N-terminal domain-containing protein</fullName>
    </recommendedName>
</protein>
<dbReference type="Proteomes" id="UP001595932">
    <property type="component" value="Unassembled WGS sequence"/>
</dbReference>
<evidence type="ECO:0000313" key="5">
    <source>
        <dbReference type="EMBL" id="MFC4712846.1"/>
    </source>
</evidence>
<evidence type="ECO:0000259" key="4">
    <source>
        <dbReference type="Pfam" id="PF21360"/>
    </source>
</evidence>
<keyword evidence="6" id="KW-1185">Reference proteome</keyword>
<dbReference type="InterPro" id="IPR016185">
    <property type="entry name" value="PreATP-grasp_dom_sf"/>
</dbReference>
<dbReference type="Pfam" id="PF21360">
    <property type="entry name" value="PylC-like_N"/>
    <property type="match status" value="1"/>
</dbReference>
<dbReference type="PANTHER" id="PTHR43055">
    <property type="entry name" value="FORMATE-DEPENDENT PHOSPHORIBOSYLGLYCINAMIDE FORMYLTRANSFERASE"/>
    <property type="match status" value="1"/>
</dbReference>
<evidence type="ECO:0000256" key="1">
    <source>
        <dbReference type="ARBA" id="ARBA00022598"/>
    </source>
</evidence>
<organism evidence="5 6">
    <name type="scientific">Planococcus dechangensis</name>
    <dbReference type="NCBI Taxonomy" id="1176255"/>
    <lineage>
        <taxon>Bacteria</taxon>
        <taxon>Bacillati</taxon>
        <taxon>Bacillota</taxon>
        <taxon>Bacilli</taxon>
        <taxon>Bacillales</taxon>
        <taxon>Caryophanaceae</taxon>
        <taxon>Planococcus</taxon>
    </lineage>
</organism>
<dbReference type="PANTHER" id="PTHR43055:SF1">
    <property type="entry name" value="FORMATE-DEPENDENT PHOSPHORIBOSYLGLYCINAMIDE FORMYLTRANSFERASE"/>
    <property type="match status" value="1"/>
</dbReference>
<dbReference type="RefSeq" id="WP_377278315.1">
    <property type="nucleotide sequence ID" value="NZ_JBHSGL010000005.1"/>
</dbReference>
<sequence length="157" mass="17786">MEKKKILILGGTFHMIEVVEAAKRIGLYTIVTDNMSGSPAKKVADQFYNVSTGDIQKLAEIGRFEHIDGVFTAFDDHNTWHAIALCKTMNLPFYATPAQFDTTCHKDRFKEYCHTFGVTVIEECEGRSRSQKPLVDIEFPFVTKPIDSFTSKVIPVY</sequence>
<feature type="domain" description="PylC N-terminal" evidence="4">
    <location>
        <begin position="6"/>
        <end position="76"/>
    </location>
</feature>
<dbReference type="SUPFAM" id="SSF52440">
    <property type="entry name" value="PreATP-grasp domain"/>
    <property type="match status" value="1"/>
</dbReference>
<dbReference type="InterPro" id="IPR048764">
    <property type="entry name" value="PylC_N"/>
</dbReference>
<dbReference type="EMBL" id="JBHSGL010000005">
    <property type="protein sequence ID" value="MFC4712846.1"/>
    <property type="molecule type" value="Genomic_DNA"/>
</dbReference>
<evidence type="ECO:0000256" key="3">
    <source>
        <dbReference type="ARBA" id="ARBA00022840"/>
    </source>
</evidence>
<accession>A0ABV9MAR4</accession>
<keyword evidence="1" id="KW-0436">Ligase</keyword>
<dbReference type="Gene3D" id="3.40.50.20">
    <property type="match status" value="1"/>
</dbReference>
<evidence type="ECO:0000313" key="6">
    <source>
        <dbReference type="Proteomes" id="UP001595932"/>
    </source>
</evidence>
<comment type="caution">
    <text evidence="5">The sequence shown here is derived from an EMBL/GenBank/DDBJ whole genome shotgun (WGS) entry which is preliminary data.</text>
</comment>
<keyword evidence="3" id="KW-0067">ATP-binding</keyword>
<keyword evidence="2" id="KW-0547">Nucleotide-binding</keyword>